<dbReference type="AlphaFoldDB" id="A0A1X6Y6Z1"/>
<organism evidence="2 3">
    <name type="scientific">Roseovarius halotolerans</name>
    <dbReference type="NCBI Taxonomy" id="505353"/>
    <lineage>
        <taxon>Bacteria</taxon>
        <taxon>Pseudomonadati</taxon>
        <taxon>Pseudomonadota</taxon>
        <taxon>Alphaproteobacteria</taxon>
        <taxon>Rhodobacterales</taxon>
        <taxon>Roseobacteraceae</taxon>
        <taxon>Roseovarius</taxon>
    </lineage>
</organism>
<reference evidence="2 3" key="1">
    <citation type="submission" date="2017-03" db="EMBL/GenBank/DDBJ databases">
        <authorList>
            <person name="Afonso C.L."/>
            <person name="Miller P.J."/>
            <person name="Scott M.A."/>
            <person name="Spackman E."/>
            <person name="Goraichik I."/>
            <person name="Dimitrov K.M."/>
            <person name="Suarez D.L."/>
            <person name="Swayne D.E."/>
        </authorList>
    </citation>
    <scope>NUCLEOTIDE SEQUENCE [LARGE SCALE GENOMIC DNA]</scope>
    <source>
        <strain evidence="2 3">CECT 8110</strain>
    </source>
</reference>
<evidence type="ECO:0000313" key="3">
    <source>
        <dbReference type="Proteomes" id="UP000193207"/>
    </source>
</evidence>
<dbReference type="GO" id="GO:0051536">
    <property type="term" value="F:iron-sulfur cluster binding"/>
    <property type="evidence" value="ECO:0007669"/>
    <property type="project" value="InterPro"/>
</dbReference>
<dbReference type="Gene3D" id="3.10.20.440">
    <property type="entry name" value="2Fe-2S iron-sulphur cluster binding domain, sarcosine oxidase, alpha subunit, N-terminal domain"/>
    <property type="match status" value="1"/>
</dbReference>
<dbReference type="InterPro" id="IPR042204">
    <property type="entry name" value="2Fe-2S-bd_N"/>
</dbReference>
<dbReference type="EMBL" id="FWFU01000001">
    <property type="protein sequence ID" value="SLN12512.1"/>
    <property type="molecule type" value="Genomic_DNA"/>
</dbReference>
<gene>
    <name evidence="2" type="ORF">ROH8110_00173</name>
</gene>
<dbReference type="GO" id="GO:0016491">
    <property type="term" value="F:oxidoreductase activity"/>
    <property type="evidence" value="ECO:0007669"/>
    <property type="project" value="UniProtKB-KW"/>
</dbReference>
<proteinExistence type="predicted"/>
<name>A0A1X6Y6Z1_9RHOB</name>
<sequence>MKTASPFLETDAGPRVDVMFEDVPLRLPEGANLAAALLAAGVQVFRHTKTTGAPRAAFCMMGACFDCLVEIDGVVRQACMIEVSDGLEISRPESAEVHDDPA</sequence>
<dbReference type="SUPFAM" id="SSF54292">
    <property type="entry name" value="2Fe-2S ferredoxin-like"/>
    <property type="match status" value="1"/>
</dbReference>
<keyword evidence="3" id="KW-1185">Reference proteome</keyword>
<accession>A0A1X6Y6Z1</accession>
<dbReference type="RefSeq" id="WP_211330751.1">
    <property type="nucleotide sequence ID" value="NZ_FWFU01000001.1"/>
</dbReference>
<dbReference type="Pfam" id="PF13510">
    <property type="entry name" value="Fer2_4"/>
    <property type="match status" value="1"/>
</dbReference>
<keyword evidence="1" id="KW-0560">Oxidoreductase</keyword>
<protein>
    <recommendedName>
        <fullName evidence="4">Hydrogen cyanide synthase subunit HcnA</fullName>
    </recommendedName>
</protein>
<evidence type="ECO:0008006" key="4">
    <source>
        <dbReference type="Google" id="ProtNLM"/>
    </source>
</evidence>
<evidence type="ECO:0000256" key="1">
    <source>
        <dbReference type="ARBA" id="ARBA00023002"/>
    </source>
</evidence>
<dbReference type="Proteomes" id="UP000193207">
    <property type="component" value="Unassembled WGS sequence"/>
</dbReference>
<dbReference type="InterPro" id="IPR036010">
    <property type="entry name" value="2Fe-2S_ferredoxin-like_sf"/>
</dbReference>
<evidence type="ECO:0000313" key="2">
    <source>
        <dbReference type="EMBL" id="SLN12512.1"/>
    </source>
</evidence>